<dbReference type="InterPro" id="IPR036834">
    <property type="entry name" value="Bcl-2-like_sf"/>
</dbReference>
<protein>
    <recommendedName>
        <fullName evidence="8">Bcl-2 Bcl-2 homology region 1-3 domain-containing protein</fullName>
    </recommendedName>
</protein>
<dbReference type="InterPro" id="IPR026298">
    <property type="entry name" value="Bcl-2_fam"/>
</dbReference>
<dbReference type="GO" id="GO:0097192">
    <property type="term" value="P:extrinsic apoptotic signaling pathway in absence of ligand"/>
    <property type="evidence" value="ECO:0007669"/>
    <property type="project" value="TreeGrafter"/>
</dbReference>
<reference evidence="9" key="1">
    <citation type="submission" date="2022-03" db="EMBL/GenBank/DDBJ databases">
        <authorList>
            <person name="Sayadi A."/>
        </authorList>
    </citation>
    <scope>NUCLEOTIDE SEQUENCE</scope>
</reference>
<dbReference type="CDD" id="cd06845">
    <property type="entry name" value="Bcl-2_like"/>
    <property type="match status" value="1"/>
</dbReference>
<comment type="subcellular location">
    <subcellularLocation>
        <location evidence="1">Membrane</location>
        <topology evidence="1">Single-pass membrane protein</topology>
    </subcellularLocation>
</comment>
<evidence type="ECO:0000256" key="1">
    <source>
        <dbReference type="ARBA" id="ARBA00004167"/>
    </source>
</evidence>
<dbReference type="InterPro" id="IPR002475">
    <property type="entry name" value="Bcl2-like"/>
</dbReference>
<dbReference type="PROSITE" id="PS50062">
    <property type="entry name" value="BCL2_FAMILY"/>
    <property type="match status" value="1"/>
</dbReference>
<evidence type="ECO:0000256" key="2">
    <source>
        <dbReference type="ARBA" id="ARBA00009458"/>
    </source>
</evidence>
<dbReference type="GO" id="GO:0005741">
    <property type="term" value="C:mitochondrial outer membrane"/>
    <property type="evidence" value="ECO:0007669"/>
    <property type="project" value="TreeGrafter"/>
</dbReference>
<keyword evidence="6 7" id="KW-0472">Membrane</keyword>
<dbReference type="Gene3D" id="1.10.437.10">
    <property type="entry name" value="Blc2-like"/>
    <property type="match status" value="1"/>
</dbReference>
<evidence type="ECO:0000256" key="4">
    <source>
        <dbReference type="ARBA" id="ARBA00022703"/>
    </source>
</evidence>
<accession>A0A9P0M7C6</accession>
<evidence type="ECO:0000313" key="9">
    <source>
        <dbReference type="EMBL" id="CAH2007141.1"/>
    </source>
</evidence>
<dbReference type="OrthoDB" id="6021377at2759"/>
<dbReference type="GO" id="GO:0008630">
    <property type="term" value="P:intrinsic apoptotic signaling pathway in response to DNA damage"/>
    <property type="evidence" value="ECO:0007669"/>
    <property type="project" value="TreeGrafter"/>
</dbReference>
<keyword evidence="10" id="KW-1185">Reference proteome</keyword>
<name>A0A9P0M7C6_ACAOB</name>
<comment type="similarity">
    <text evidence="2">Belongs to the Bcl-2 family.</text>
</comment>
<feature type="transmembrane region" description="Helical" evidence="7">
    <location>
        <begin position="239"/>
        <end position="261"/>
    </location>
</feature>
<keyword evidence="5 7" id="KW-1133">Transmembrane helix</keyword>
<dbReference type="GO" id="GO:0042981">
    <property type="term" value="P:regulation of apoptotic process"/>
    <property type="evidence" value="ECO:0007669"/>
    <property type="project" value="InterPro"/>
</dbReference>
<dbReference type="GO" id="GO:0051400">
    <property type="term" value="F:BH domain binding"/>
    <property type="evidence" value="ECO:0007669"/>
    <property type="project" value="TreeGrafter"/>
</dbReference>
<evidence type="ECO:0000313" key="10">
    <source>
        <dbReference type="Proteomes" id="UP001152888"/>
    </source>
</evidence>
<evidence type="ECO:0000256" key="3">
    <source>
        <dbReference type="ARBA" id="ARBA00022692"/>
    </source>
</evidence>
<dbReference type="SMART" id="SM00337">
    <property type="entry name" value="BCL"/>
    <property type="match status" value="1"/>
</dbReference>
<organism evidence="9 10">
    <name type="scientific">Acanthoscelides obtectus</name>
    <name type="common">Bean weevil</name>
    <name type="synonym">Bruchus obtectus</name>
    <dbReference type="NCBI Taxonomy" id="200917"/>
    <lineage>
        <taxon>Eukaryota</taxon>
        <taxon>Metazoa</taxon>
        <taxon>Ecdysozoa</taxon>
        <taxon>Arthropoda</taxon>
        <taxon>Hexapoda</taxon>
        <taxon>Insecta</taxon>
        <taxon>Pterygota</taxon>
        <taxon>Neoptera</taxon>
        <taxon>Endopterygota</taxon>
        <taxon>Coleoptera</taxon>
        <taxon>Polyphaga</taxon>
        <taxon>Cucujiformia</taxon>
        <taxon>Chrysomeloidea</taxon>
        <taxon>Chrysomelidae</taxon>
        <taxon>Bruchinae</taxon>
        <taxon>Bruchini</taxon>
        <taxon>Acanthoscelides</taxon>
    </lineage>
</organism>
<comment type="caution">
    <text evidence="9">The sequence shown here is derived from an EMBL/GenBank/DDBJ whole genome shotgun (WGS) entry which is preliminary data.</text>
</comment>
<dbReference type="PANTHER" id="PTHR11256:SF48">
    <property type="entry name" value="BCL-2-RELATED OVARIAN KILLER PROTEIN"/>
    <property type="match status" value="1"/>
</dbReference>
<dbReference type="AlphaFoldDB" id="A0A9P0M7C6"/>
<feature type="domain" description="Bcl-2 Bcl-2 homology region 1-3" evidence="8">
    <location>
        <begin position="121"/>
        <end position="220"/>
    </location>
</feature>
<dbReference type="PANTHER" id="PTHR11256">
    <property type="entry name" value="BCL-2 RELATED"/>
    <property type="match status" value="1"/>
</dbReference>
<evidence type="ECO:0000259" key="8">
    <source>
        <dbReference type="SMART" id="SM00337"/>
    </source>
</evidence>
<evidence type="ECO:0000256" key="5">
    <source>
        <dbReference type="ARBA" id="ARBA00022989"/>
    </source>
</evidence>
<dbReference type="InterPro" id="IPR046371">
    <property type="entry name" value="Bcl-2_BH1-3"/>
</dbReference>
<dbReference type="Proteomes" id="UP001152888">
    <property type="component" value="Unassembled WGS sequence"/>
</dbReference>
<dbReference type="EMBL" id="CAKOFQ010007735">
    <property type="protein sequence ID" value="CAH2007141.1"/>
    <property type="molecule type" value="Genomic_DNA"/>
</dbReference>
<evidence type="ECO:0000256" key="7">
    <source>
        <dbReference type="SAM" id="Phobius"/>
    </source>
</evidence>
<gene>
    <name evidence="9" type="ORF">ACAOBT_LOCUS29497</name>
</gene>
<dbReference type="Pfam" id="PF00452">
    <property type="entry name" value="Bcl-2"/>
    <property type="match status" value="1"/>
</dbReference>
<keyword evidence="3 7" id="KW-0812">Transmembrane</keyword>
<proteinExistence type="inferred from homology"/>
<keyword evidence="4" id="KW-0053">Apoptosis</keyword>
<dbReference type="SUPFAM" id="SSF56854">
    <property type="entry name" value="Bcl-2 inhibitors of programmed cell death"/>
    <property type="match status" value="1"/>
</dbReference>
<evidence type="ECO:0000256" key="6">
    <source>
        <dbReference type="ARBA" id="ARBA00023136"/>
    </source>
</evidence>
<dbReference type="GO" id="GO:0001836">
    <property type="term" value="P:release of cytochrome c from mitochondria"/>
    <property type="evidence" value="ECO:0007669"/>
    <property type="project" value="TreeGrafter"/>
</dbReference>
<sequence>METSSSGPFSDGLIQQKRKLSFPTATLSVPTENTAFRRRLSNVGDAARKLSTSIGWKTVVVNGPPPEEVTIIGRSLCSLYIRTKLKRAGVFNRKLGLTRVRSTIGTMDGCGIVIKEVFPGLMCACSELERIYPNLYCNIPRLVGRKPSESIGGILPAVGDYLFREEPSWGKVASVYCVAGGLAVDVVRLGRPDWLPIIMDDMKEFLEDRMSHWVHANGGWLGLLSHCRQIEQDISFKEYLAIFGLVAVIFLVSFFVVKLFAKLGLF</sequence>